<organism evidence="1 2">
    <name type="scientific">Schizophyllum amplum</name>
    <dbReference type="NCBI Taxonomy" id="97359"/>
    <lineage>
        <taxon>Eukaryota</taxon>
        <taxon>Fungi</taxon>
        <taxon>Dikarya</taxon>
        <taxon>Basidiomycota</taxon>
        <taxon>Agaricomycotina</taxon>
        <taxon>Agaricomycetes</taxon>
        <taxon>Agaricomycetidae</taxon>
        <taxon>Agaricales</taxon>
        <taxon>Schizophyllaceae</taxon>
        <taxon>Schizophyllum</taxon>
    </lineage>
</organism>
<name>A0A550BUR1_9AGAR</name>
<evidence type="ECO:0000313" key="2">
    <source>
        <dbReference type="Proteomes" id="UP000320762"/>
    </source>
</evidence>
<evidence type="ECO:0008006" key="3">
    <source>
        <dbReference type="Google" id="ProtNLM"/>
    </source>
</evidence>
<comment type="caution">
    <text evidence="1">The sequence shown here is derived from an EMBL/GenBank/DDBJ whole genome shotgun (WGS) entry which is preliminary data.</text>
</comment>
<keyword evidence="2" id="KW-1185">Reference proteome</keyword>
<dbReference type="EMBL" id="VDMD01000077">
    <property type="protein sequence ID" value="TRM56246.1"/>
    <property type="molecule type" value="Genomic_DNA"/>
</dbReference>
<accession>A0A550BUR1</accession>
<reference evidence="1 2" key="1">
    <citation type="journal article" date="2019" name="New Phytol.">
        <title>Comparative genomics reveals unique wood-decay strategies and fruiting body development in the Schizophyllaceae.</title>
        <authorList>
            <person name="Almasi E."/>
            <person name="Sahu N."/>
            <person name="Krizsan K."/>
            <person name="Balint B."/>
            <person name="Kovacs G.M."/>
            <person name="Kiss B."/>
            <person name="Cseklye J."/>
            <person name="Drula E."/>
            <person name="Henrissat B."/>
            <person name="Nagy I."/>
            <person name="Chovatia M."/>
            <person name="Adam C."/>
            <person name="LaButti K."/>
            <person name="Lipzen A."/>
            <person name="Riley R."/>
            <person name="Grigoriev I.V."/>
            <person name="Nagy L.G."/>
        </authorList>
    </citation>
    <scope>NUCLEOTIDE SEQUENCE [LARGE SCALE GENOMIC DNA]</scope>
    <source>
        <strain evidence="1 2">NL-1724</strain>
    </source>
</reference>
<dbReference type="STRING" id="97359.A0A550BUR1"/>
<protein>
    <recommendedName>
        <fullName evidence="3">Mediator complex subunit 16</fullName>
    </recommendedName>
</protein>
<sequence length="862" mass="95367">MFTAARNKDKQETEWEADWWQFQPLLDHTPSRPVEWSTCSLIFTAHHTSPILTARHFSSSKQFELPSPHGSNLQHFMTAFRPPSLISAAPTGDWLFAYYPGNDAESRCCLWQRGHALDSWNVKDFWHEPSDVVAAEWIGVPREWTVDEERHATRLPPRGPATPVLQPALVIITRSNNMKLVYYRHYQPNMKMIPVTLGHQMTNTQEDNSKELEHAEVPGSVRLIGKAAISLNYNDSSLLIATRVHRVPAREANDSVPYSFEDDLQNTDWEQWGEQPTIELAECLLGFDGKDISIQVRIIPSILSRATPVGAMAFVSRLPAPSGGPGHRYLVVSHLDFGDCTHEIREEAARNFDPDVVASLVPCKAPTCGIFATVVHRSGKIPKGRDKACIGKICALDLPNLSDIPDWPSTVIMAPARHVSRDPPLYAAISPNGILLCTVSNSLVATRASIYTLPRPAEDTISPFDDEPVPYLARLLGAAVLGHKSTNDVTHLLALPTTPLIEARDTLVRALLILELNMRRVNIEVRHLGLGLAVEVYRSRALRAKDMDKADLDRRWRAGRDMCSLFTCTSAFEECNEDGGFDLDALWQLVGLSSWIVSYVERLMKEAVQFANRTIPAPSDDDDLFGSLPASPSSPSADIAAAVDNAPSPVLLPLAHNIAMTSIDYALQLVDKLCTQVGTVKGSDERSLLAKNVLGDLVNCAGISMKEIRTSAILEDITIEMESMDGEQQRFSLMACRPTKELRGRVHAASRRLALSPALDKMRLFVRPAELIDGLGRMSLTDFDMAPATIAGRRRDRDRDIVTKAPLTQQSGGLVCVRCGGRSDLLVELADTGIPCRSWRIWEGKYEKECICGGAWMTAANS</sequence>
<proteinExistence type="predicted"/>
<dbReference type="OrthoDB" id="2535907at2759"/>
<evidence type="ECO:0000313" key="1">
    <source>
        <dbReference type="EMBL" id="TRM56246.1"/>
    </source>
</evidence>
<dbReference type="Proteomes" id="UP000320762">
    <property type="component" value="Unassembled WGS sequence"/>
</dbReference>
<dbReference type="AlphaFoldDB" id="A0A550BUR1"/>
<gene>
    <name evidence="1" type="ORF">BD626DRAFT_520478</name>
</gene>